<feature type="region of interest" description="Disordered" evidence="1">
    <location>
        <begin position="467"/>
        <end position="487"/>
    </location>
</feature>
<evidence type="ECO:0008006" key="4">
    <source>
        <dbReference type="Google" id="ProtNLM"/>
    </source>
</evidence>
<comment type="caution">
    <text evidence="2">The sequence shown here is derived from an EMBL/GenBank/DDBJ whole genome shotgun (WGS) entry which is preliminary data.</text>
</comment>
<keyword evidence="3" id="KW-1185">Reference proteome</keyword>
<evidence type="ECO:0000313" key="2">
    <source>
        <dbReference type="EMBL" id="KAG7392549.1"/>
    </source>
</evidence>
<feature type="region of interest" description="Disordered" evidence="1">
    <location>
        <begin position="714"/>
        <end position="738"/>
    </location>
</feature>
<protein>
    <recommendedName>
        <fullName evidence="4">WD40 repeat-containing protein</fullName>
    </recommendedName>
</protein>
<dbReference type="SMART" id="SM00320">
    <property type="entry name" value="WD40"/>
    <property type="match status" value="2"/>
</dbReference>
<dbReference type="EMBL" id="JAGDFM010000010">
    <property type="protein sequence ID" value="KAG7392549.1"/>
    <property type="molecule type" value="Genomic_DNA"/>
</dbReference>
<gene>
    <name evidence="2" type="ORF">PHYPSEUDO_000237</name>
</gene>
<dbReference type="Proteomes" id="UP000694044">
    <property type="component" value="Unassembled WGS sequence"/>
</dbReference>
<dbReference type="OrthoDB" id="547231at2759"/>
<dbReference type="AlphaFoldDB" id="A0A8T1WLF1"/>
<proteinExistence type="predicted"/>
<name>A0A8T1WLF1_9STRA</name>
<dbReference type="InterPro" id="IPR001680">
    <property type="entry name" value="WD40_rpt"/>
</dbReference>
<evidence type="ECO:0000313" key="3">
    <source>
        <dbReference type="Proteomes" id="UP000694044"/>
    </source>
</evidence>
<evidence type="ECO:0000256" key="1">
    <source>
        <dbReference type="SAM" id="MobiDB-lite"/>
    </source>
</evidence>
<sequence>MNSVALGRSEARLLLFQFQKPNGAVAATKFLRWMALNAPADHMNPDLLFAQLPQPYRRVKKVLDHDIFDAAWEMITAGSTRYKAEGTAGEGAKGCSASGRDTHRADRSQNQLRQQKNDYDVARSRSCDPTCQFPLDNDTQHVVALASHCLLPLVVAAIRSNAPENSSAIEAPFLRIVSTADEEVKVVGDFPMTFPVDPQTPAGTVDARTKTDLAIKKLTGLQLANDGKCCLGVHFIETTGVELANPELSADAKTPAPTIRECVTVYAIRAGASSEEVAASHECSCQLLAVINPPQPSEQLSVSSIVLSPDSQLLAVSSIDSRIVALYSLQREENKQDAEHPFMLSSPTFQIDLEPTRSPFMEDKCEPTVHFLVAPSTSRPQTRTAPKTYALAVCYELKVLKYVLPSTGNTNASSPSPLLLAPAKSWEHLTKITASAQDITTQYAAVGCQDGTIVVWDMLRGTDYAFLSPPQGADSKTERKSSGPGSSVEISNVIFCQDGFVVALSKPQQRLSFFDVRERGKPVLLRVVSPPPLPSSTSTRQTSAHASTSMTSIALSAVSADIPLALVEYSNGIVMFYDIRTAEAIGSFRTTLSIPTPHSLNPTSAESCRVTSIVGNQEVLAAVVAQNSTEASEAHVNLYKWRDIFLGCFPFFADILEQRQEELNDSNVKQLFLSSDAAGGLSAAVAPSGITALGASVDLLEGIFLRMASELPSSPQQASRTKMSIVGPPSPLQSPVGRGSMSFASLPTKDLDLRQGLDEPATSLSVLLLEPLVPDNSAFFEQYCRENLDPLTIADKEARLHRKRRELLKVMLAGGAW</sequence>
<reference evidence="2" key="1">
    <citation type="submission" date="2021-02" db="EMBL/GenBank/DDBJ databases">
        <authorList>
            <person name="Palmer J.M."/>
        </authorList>
    </citation>
    <scope>NUCLEOTIDE SEQUENCE</scope>
    <source>
        <strain evidence="2">SCRP734</strain>
    </source>
</reference>
<accession>A0A8T1WLF1</accession>
<feature type="region of interest" description="Disordered" evidence="1">
    <location>
        <begin position="86"/>
        <end position="121"/>
    </location>
</feature>
<organism evidence="2 3">
    <name type="scientific">Phytophthora pseudosyringae</name>
    <dbReference type="NCBI Taxonomy" id="221518"/>
    <lineage>
        <taxon>Eukaryota</taxon>
        <taxon>Sar</taxon>
        <taxon>Stramenopiles</taxon>
        <taxon>Oomycota</taxon>
        <taxon>Peronosporomycetes</taxon>
        <taxon>Peronosporales</taxon>
        <taxon>Peronosporaceae</taxon>
        <taxon>Phytophthora</taxon>
    </lineage>
</organism>